<accession>A0A1X6MV18</accession>
<feature type="compositionally biased region" description="Acidic residues" evidence="1">
    <location>
        <begin position="95"/>
        <end position="108"/>
    </location>
</feature>
<dbReference type="EMBL" id="KZ110601">
    <property type="protein sequence ID" value="OSX60043.1"/>
    <property type="molecule type" value="Genomic_DNA"/>
</dbReference>
<feature type="region of interest" description="Disordered" evidence="1">
    <location>
        <begin position="148"/>
        <end position="185"/>
    </location>
</feature>
<organism evidence="2 3">
    <name type="scientific">Postia placenta MAD-698-R-SB12</name>
    <dbReference type="NCBI Taxonomy" id="670580"/>
    <lineage>
        <taxon>Eukaryota</taxon>
        <taxon>Fungi</taxon>
        <taxon>Dikarya</taxon>
        <taxon>Basidiomycota</taxon>
        <taxon>Agaricomycotina</taxon>
        <taxon>Agaricomycetes</taxon>
        <taxon>Polyporales</taxon>
        <taxon>Adustoporiaceae</taxon>
        <taxon>Rhodonia</taxon>
    </lineage>
</organism>
<evidence type="ECO:0000256" key="1">
    <source>
        <dbReference type="SAM" id="MobiDB-lite"/>
    </source>
</evidence>
<evidence type="ECO:0000313" key="2">
    <source>
        <dbReference type="EMBL" id="OSX60043.1"/>
    </source>
</evidence>
<gene>
    <name evidence="2" type="ORF">POSPLADRAFT_1035502</name>
</gene>
<protein>
    <submittedName>
        <fullName evidence="2">Uncharacterized protein</fullName>
    </submittedName>
</protein>
<feature type="region of interest" description="Disordered" evidence="1">
    <location>
        <begin position="91"/>
        <end position="120"/>
    </location>
</feature>
<dbReference type="AlphaFoldDB" id="A0A1X6MV18"/>
<dbReference type="RefSeq" id="XP_024336837.1">
    <property type="nucleotide sequence ID" value="XM_024477089.1"/>
</dbReference>
<name>A0A1X6MV18_9APHY</name>
<reference evidence="2 3" key="1">
    <citation type="submission" date="2017-04" db="EMBL/GenBank/DDBJ databases">
        <title>Genome Sequence of the Model Brown-Rot Fungus Postia placenta SB12.</title>
        <authorList>
            <consortium name="DOE Joint Genome Institute"/>
            <person name="Gaskell J."/>
            <person name="Kersten P."/>
            <person name="Larrondo L.F."/>
            <person name="Canessa P."/>
            <person name="Martinez D."/>
            <person name="Hibbett D."/>
            <person name="Schmoll M."/>
            <person name="Kubicek C.P."/>
            <person name="Martinez A.T."/>
            <person name="Yadav J."/>
            <person name="Master E."/>
            <person name="Magnuson J.K."/>
            <person name="James T."/>
            <person name="Yaver D."/>
            <person name="Berka R."/>
            <person name="Labutti K."/>
            <person name="Lipzen A."/>
            <person name="Aerts A."/>
            <person name="Barry K."/>
            <person name="Henrissat B."/>
            <person name="Blanchette R."/>
            <person name="Grigoriev I."/>
            <person name="Cullen D."/>
        </authorList>
    </citation>
    <scope>NUCLEOTIDE SEQUENCE [LARGE SCALE GENOMIC DNA]</scope>
    <source>
        <strain evidence="2 3">MAD-698-R-SB12</strain>
    </source>
</reference>
<evidence type="ECO:0000313" key="3">
    <source>
        <dbReference type="Proteomes" id="UP000194127"/>
    </source>
</evidence>
<keyword evidence="3" id="KW-1185">Reference proteome</keyword>
<sequence length="241" mass="26150">MPKSLVKARKMQAAGVTKTDCTDVRRRTSKASGDLLPVVGSVTALRVLPSIDSAVPRLKRVTYAIWQMADSRGTRAAQFAAMRMPLAAKKWREEEGWEDSEHEGEGESEGGPAASSNTDNQHELDRNVYASVSQPVRSHIAHPMSIAQIPSFSPMPNTPHSRPRPHPSQRASAHPRTMPHPIPSRRIQIPPSIVAVILSIYRDSGTTSDARRITVSNVRADVQVARGSHAQLAAPAAPAQS</sequence>
<proteinExistence type="predicted"/>
<dbReference type="GeneID" id="36322039"/>
<dbReference type="Proteomes" id="UP000194127">
    <property type="component" value="Unassembled WGS sequence"/>
</dbReference>